<organism evidence="7 8">
    <name type="scientific">Musa balbisiana</name>
    <name type="common">Banana</name>
    <dbReference type="NCBI Taxonomy" id="52838"/>
    <lineage>
        <taxon>Eukaryota</taxon>
        <taxon>Viridiplantae</taxon>
        <taxon>Streptophyta</taxon>
        <taxon>Embryophyta</taxon>
        <taxon>Tracheophyta</taxon>
        <taxon>Spermatophyta</taxon>
        <taxon>Magnoliopsida</taxon>
        <taxon>Liliopsida</taxon>
        <taxon>Zingiberales</taxon>
        <taxon>Musaceae</taxon>
        <taxon>Musa</taxon>
    </lineage>
</organism>
<dbReference type="InterPro" id="IPR012000">
    <property type="entry name" value="Thiamin_PyroP_enz_cen_dom"/>
</dbReference>
<evidence type="ECO:0000313" key="8">
    <source>
        <dbReference type="Proteomes" id="UP000317650"/>
    </source>
</evidence>
<dbReference type="GO" id="GO:0030976">
    <property type="term" value="F:thiamine pyrophosphate binding"/>
    <property type="evidence" value="ECO:0007669"/>
    <property type="project" value="InterPro"/>
</dbReference>
<keyword evidence="3" id="KW-0460">Magnesium</keyword>
<dbReference type="Gene3D" id="3.40.50.1220">
    <property type="entry name" value="TPP-binding domain"/>
    <property type="match status" value="1"/>
</dbReference>
<dbReference type="InterPro" id="IPR029035">
    <property type="entry name" value="DHS-like_NAD/FAD-binding_dom"/>
</dbReference>
<dbReference type="PANTHER" id="PTHR43710">
    <property type="entry name" value="2-HYDROXYACYL-COA LYASE"/>
    <property type="match status" value="1"/>
</dbReference>
<accession>A0A4S8IEC7</accession>
<dbReference type="Proteomes" id="UP000317650">
    <property type="component" value="Chromosome 9"/>
</dbReference>
<dbReference type="Pfam" id="PF00205">
    <property type="entry name" value="TPP_enzyme_M"/>
    <property type="match status" value="1"/>
</dbReference>
<dbReference type="EMBL" id="PYDT01000010">
    <property type="protein sequence ID" value="THU46024.1"/>
    <property type="molecule type" value="Genomic_DNA"/>
</dbReference>
<keyword evidence="8" id="KW-1185">Reference proteome</keyword>
<name>A0A4S8IEC7_MUSBA</name>
<dbReference type="SUPFAM" id="SSF52467">
    <property type="entry name" value="DHS-like NAD/FAD-binding domain"/>
    <property type="match status" value="1"/>
</dbReference>
<protein>
    <recommendedName>
        <fullName evidence="6">Thiamine pyrophosphate enzyme central domain-containing protein</fullName>
    </recommendedName>
</protein>
<comment type="caution">
    <text evidence="7">The sequence shown here is derived from an EMBL/GenBank/DDBJ whole genome shotgun (WGS) entry which is preliminary data.</text>
</comment>
<dbReference type="GO" id="GO:0005777">
    <property type="term" value="C:peroxisome"/>
    <property type="evidence" value="ECO:0007669"/>
    <property type="project" value="TreeGrafter"/>
</dbReference>
<dbReference type="PANTHER" id="PTHR43710:SF2">
    <property type="entry name" value="2-HYDROXYACYL-COA LYASE 1"/>
    <property type="match status" value="1"/>
</dbReference>
<evidence type="ECO:0000259" key="6">
    <source>
        <dbReference type="Pfam" id="PF00205"/>
    </source>
</evidence>
<dbReference type="GO" id="GO:0000287">
    <property type="term" value="F:magnesium ion binding"/>
    <property type="evidence" value="ECO:0007669"/>
    <property type="project" value="InterPro"/>
</dbReference>
<evidence type="ECO:0000256" key="2">
    <source>
        <dbReference type="ARBA" id="ARBA00022723"/>
    </source>
</evidence>
<keyword evidence="2" id="KW-0479">Metal-binding</keyword>
<dbReference type="GO" id="GO:0016829">
    <property type="term" value="F:lyase activity"/>
    <property type="evidence" value="ECO:0007669"/>
    <property type="project" value="UniProtKB-KW"/>
</dbReference>
<evidence type="ECO:0000256" key="1">
    <source>
        <dbReference type="ARBA" id="ARBA00001964"/>
    </source>
</evidence>
<keyword evidence="4" id="KW-0786">Thiamine pyrophosphate</keyword>
<evidence type="ECO:0000256" key="4">
    <source>
        <dbReference type="ARBA" id="ARBA00023052"/>
    </source>
</evidence>
<reference evidence="7 8" key="1">
    <citation type="journal article" date="2019" name="Nat. Plants">
        <title>Genome sequencing of Musa balbisiana reveals subgenome evolution and function divergence in polyploid bananas.</title>
        <authorList>
            <person name="Yao X."/>
        </authorList>
    </citation>
    <scope>NUCLEOTIDE SEQUENCE [LARGE SCALE GENOMIC DNA]</scope>
    <source>
        <strain evidence="8">cv. DH-PKW</strain>
        <tissue evidence="7">Leaves</tissue>
    </source>
</reference>
<dbReference type="AlphaFoldDB" id="A0A4S8IEC7"/>
<keyword evidence="5" id="KW-0456">Lyase</keyword>
<proteinExistence type="predicted"/>
<dbReference type="InterPro" id="IPR045025">
    <property type="entry name" value="HACL1-like"/>
</dbReference>
<evidence type="ECO:0000256" key="3">
    <source>
        <dbReference type="ARBA" id="ARBA00022842"/>
    </source>
</evidence>
<feature type="domain" description="Thiamine pyrophosphate enzyme central" evidence="6">
    <location>
        <begin position="1"/>
        <end position="63"/>
    </location>
</feature>
<comment type="cofactor">
    <cofactor evidence="1">
        <name>thiamine diphosphate</name>
        <dbReference type="ChEBI" id="CHEBI:58937"/>
    </cofactor>
</comment>
<dbReference type="GO" id="GO:0001561">
    <property type="term" value="P:fatty acid alpha-oxidation"/>
    <property type="evidence" value="ECO:0007669"/>
    <property type="project" value="TreeGrafter"/>
</dbReference>
<dbReference type="STRING" id="52838.A0A4S8IEC7"/>
<evidence type="ECO:0000313" key="7">
    <source>
        <dbReference type="EMBL" id="THU46024.1"/>
    </source>
</evidence>
<evidence type="ECO:0000256" key="5">
    <source>
        <dbReference type="ARBA" id="ARBA00023239"/>
    </source>
</evidence>
<gene>
    <name evidence="7" type="ORF">C4D60_Mb09t00600</name>
</gene>
<sequence length="63" mass="6821">MGKGLVADTHELAATAARSLASGCCDVVLVVGAWLNRLLHFGEPPKWSKDVKFILVDVSREEI</sequence>